<dbReference type="EMBL" id="LLXE01000081">
    <property type="protein sequence ID" value="KUM63157.1"/>
    <property type="molecule type" value="Genomic_DNA"/>
</dbReference>
<feature type="compositionally biased region" description="Basic and acidic residues" evidence="1">
    <location>
        <begin position="17"/>
        <end position="26"/>
    </location>
</feature>
<feature type="compositionally biased region" description="Polar residues" evidence="1">
    <location>
        <begin position="27"/>
        <end position="46"/>
    </location>
</feature>
<dbReference type="AlphaFoldDB" id="A0A117NPZ0"/>
<sequence>MSEKNAPLGASNATKSRSTDAGKDTSVKNSQISAAKAETTGSGSHSSPKKRRKVNHACVYCRRSVSLPRGMSCLIAIRDRPCI</sequence>
<keyword evidence="3" id="KW-1185">Reference proteome</keyword>
<organism evidence="2 3">
    <name type="scientific">Penicillium freii</name>
    <dbReference type="NCBI Taxonomy" id="48697"/>
    <lineage>
        <taxon>Eukaryota</taxon>
        <taxon>Fungi</taxon>
        <taxon>Dikarya</taxon>
        <taxon>Ascomycota</taxon>
        <taxon>Pezizomycotina</taxon>
        <taxon>Eurotiomycetes</taxon>
        <taxon>Eurotiomycetidae</taxon>
        <taxon>Eurotiales</taxon>
        <taxon>Aspergillaceae</taxon>
        <taxon>Penicillium</taxon>
    </lineage>
</organism>
<feature type="region of interest" description="Disordered" evidence="1">
    <location>
        <begin position="1"/>
        <end position="54"/>
    </location>
</feature>
<evidence type="ECO:0000256" key="1">
    <source>
        <dbReference type="SAM" id="MobiDB-lite"/>
    </source>
</evidence>
<evidence type="ECO:0000313" key="2">
    <source>
        <dbReference type="EMBL" id="KUM63157.1"/>
    </source>
</evidence>
<reference evidence="2 3" key="1">
    <citation type="submission" date="2015-10" db="EMBL/GenBank/DDBJ databases">
        <title>Genome sequencing of Penicillium freii.</title>
        <authorList>
            <person name="Nguyen H.D."/>
            <person name="Visagie C.M."/>
            <person name="Seifert K.A."/>
        </authorList>
    </citation>
    <scope>NUCLEOTIDE SEQUENCE [LARGE SCALE GENOMIC DNA]</scope>
    <source>
        <strain evidence="2 3">DAOM 242723</strain>
    </source>
</reference>
<gene>
    <name evidence="2" type="ORF">ACN42_g3966</name>
</gene>
<dbReference type="Proteomes" id="UP000055045">
    <property type="component" value="Unassembled WGS sequence"/>
</dbReference>
<protein>
    <submittedName>
        <fullName evidence="2">Uncharacterized protein</fullName>
    </submittedName>
</protein>
<comment type="caution">
    <text evidence="2">The sequence shown here is derived from an EMBL/GenBank/DDBJ whole genome shotgun (WGS) entry which is preliminary data.</text>
</comment>
<evidence type="ECO:0000313" key="3">
    <source>
        <dbReference type="Proteomes" id="UP000055045"/>
    </source>
</evidence>
<accession>A0A117NPZ0</accession>
<name>A0A117NPZ0_PENFR</name>
<proteinExistence type="predicted"/>